<dbReference type="Proteomes" id="UP001322785">
    <property type="component" value="Chromosome"/>
</dbReference>
<dbReference type="InterPro" id="IPR011010">
    <property type="entry name" value="DNA_brk_join_enz"/>
</dbReference>
<dbReference type="Gene3D" id="1.10.443.10">
    <property type="entry name" value="Intergrase catalytic core"/>
    <property type="match status" value="1"/>
</dbReference>
<sequence length="674" mass="77000">MKRREKLIVEPLVKSLLSTGSDRKAIWLRSSYVANVWEVHDDVGPDSERLDFRFRMPDGRCLTESSNWLPVAREFTFWIRAGPYVRFRDASTHQRWHRVGLNTLHGLAARRFKSLQEVSEGDLEELFEDAAFGVDGILRTVNRVEDLMRPFASISQLPDRFLKRKPQLALDPKAVIEACNLPDSVTAGAFSRILLVQLNRLQARPVPEREPEDDEDDDEVVSKTGGTMSANSVYSYISFFEALHSLKSVMNCPTIRFNPFAEETPNEIANRLGRASKSTPIAPHGLMISLFEQCARILVNEWGGVEKRYNETYRSYLSSTVSWDTVQLVRAEVLRVAKACFILISGFTARRRTEVLLLDRDCLAGNDTYGWWLNITIVKNHDHTKTLVTIPNIIARAVKILIAIADLHSAEAQTNELFRMYDPRFRRFIRLEVTRGMTELARTLGATSYEEDGVEKQWHWYPRQFRRFYAVVFFHRFNGGMETLSHELRHWSVALTRAYATLDTEAARYWIKTEQEFKRHIARSIANDEDEYTGPLANRYRKLSERLKRMLRGKVVMVDKAAAELLLRHMGREANIFTANAWSTCGCPHTEEATEKANCRKNGQGEGLGADVSAAGSSVCGDCPFSMQNAEQRKYVANQAVEAQAALNDCRPQNIFKMLQAHRFLRLVPPKEAA</sequence>
<keyword evidence="4" id="KW-1185">Reference proteome</keyword>
<evidence type="ECO:0000313" key="4">
    <source>
        <dbReference type="Proteomes" id="UP001322785"/>
    </source>
</evidence>
<dbReference type="EMBL" id="CP140635">
    <property type="protein sequence ID" value="WQN37759.1"/>
    <property type="molecule type" value="Genomic_DNA"/>
</dbReference>
<name>A0ABZ0ZH52_9HYPH</name>
<protein>
    <recommendedName>
        <fullName evidence="5">Site-specific integrase</fullName>
    </recommendedName>
</protein>
<reference evidence="3 4" key="1">
    <citation type="submission" date="2023-12" db="EMBL/GenBank/DDBJ databases">
        <authorList>
            <person name="Menendez E."/>
            <person name="Kaur S."/>
            <person name="Flores-Felix J.D."/>
            <person name="diCenzo G.C."/>
            <person name="Peix A."/>
            <person name="Velazquez E."/>
        </authorList>
    </citation>
    <scope>NUCLEOTIDE SEQUENCE [LARGE SCALE GENOMIC DNA]</scope>
    <source>
        <strain evidence="3 4">CIP 108029</strain>
    </source>
</reference>
<organism evidence="3 4">
    <name type="scientific">Rhizobium indigoferae</name>
    <dbReference type="NCBI Taxonomy" id="158891"/>
    <lineage>
        <taxon>Bacteria</taxon>
        <taxon>Pseudomonadati</taxon>
        <taxon>Pseudomonadota</taxon>
        <taxon>Alphaproteobacteria</taxon>
        <taxon>Hyphomicrobiales</taxon>
        <taxon>Rhizobiaceae</taxon>
        <taxon>Rhizobium/Agrobacterium group</taxon>
        <taxon>Rhizobium</taxon>
    </lineage>
</organism>
<evidence type="ECO:0008006" key="5">
    <source>
        <dbReference type="Google" id="ProtNLM"/>
    </source>
</evidence>
<evidence type="ECO:0000256" key="2">
    <source>
        <dbReference type="SAM" id="MobiDB-lite"/>
    </source>
</evidence>
<dbReference type="SUPFAM" id="SSF56349">
    <property type="entry name" value="DNA breaking-rejoining enzymes"/>
    <property type="match status" value="1"/>
</dbReference>
<evidence type="ECO:0000256" key="1">
    <source>
        <dbReference type="ARBA" id="ARBA00023172"/>
    </source>
</evidence>
<evidence type="ECO:0000313" key="3">
    <source>
        <dbReference type="EMBL" id="WQN37759.1"/>
    </source>
</evidence>
<gene>
    <name evidence="3" type="ORF">U5G49_002898</name>
</gene>
<accession>A0ABZ0ZH52</accession>
<feature type="compositionally biased region" description="Acidic residues" evidence="2">
    <location>
        <begin position="210"/>
        <end position="219"/>
    </location>
</feature>
<dbReference type="InterPro" id="IPR013762">
    <property type="entry name" value="Integrase-like_cat_sf"/>
</dbReference>
<proteinExistence type="predicted"/>
<keyword evidence="1" id="KW-0233">DNA recombination</keyword>
<dbReference type="RefSeq" id="WP_193445508.1">
    <property type="nucleotide sequence ID" value="NZ_BSOQ01000025.1"/>
</dbReference>
<feature type="region of interest" description="Disordered" evidence="2">
    <location>
        <begin position="204"/>
        <end position="223"/>
    </location>
</feature>